<dbReference type="AlphaFoldDB" id="A0A0E0RAK5"/>
<keyword evidence="3" id="KW-1185">Reference proteome</keyword>
<evidence type="ECO:0000313" key="2">
    <source>
        <dbReference type="EnsemblPlants" id="ORUFI11G20340.1"/>
    </source>
</evidence>
<name>A0A0E0RAK5_ORYRU</name>
<dbReference type="HOGENOM" id="CLU_1285107_0_0_1"/>
<reference evidence="3" key="1">
    <citation type="submission" date="2013-06" db="EMBL/GenBank/DDBJ databases">
        <authorList>
            <person name="Zhao Q."/>
        </authorList>
    </citation>
    <scope>NUCLEOTIDE SEQUENCE</scope>
    <source>
        <strain evidence="3">cv. W1943</strain>
    </source>
</reference>
<feature type="compositionally biased region" description="Basic residues" evidence="1">
    <location>
        <begin position="113"/>
        <end position="122"/>
    </location>
</feature>
<dbReference type="Proteomes" id="UP000008022">
    <property type="component" value="Unassembled WGS sequence"/>
</dbReference>
<sequence length="215" mass="23352">MEKTCNHQSERQGLSDAGIGKSMAIQPRINLETHPVLLLAVQFSQDRRLARNWGRTAEAFATPTVATCFHIQCINWRPSGSYPVDPELNRTEGSKNARCIVQAQAVVPASPRAAHRRHRVPVRRSQPPSVAAPCPLLHHPLSLPRPSSRLSTPLVPTVLQVTGLVLAIGGKPPPSSATAAVLAGRPCTEVVAAHLHCWGRGLSANRVGQRQARWR</sequence>
<dbReference type="EnsemblPlants" id="ORUFI11G20340.1">
    <property type="protein sequence ID" value="ORUFI11G20340.1"/>
    <property type="gene ID" value="ORUFI11G20340"/>
</dbReference>
<accession>A0A0E0RAK5</accession>
<feature type="region of interest" description="Disordered" evidence="1">
    <location>
        <begin position="110"/>
        <end position="129"/>
    </location>
</feature>
<protein>
    <submittedName>
        <fullName evidence="2">Uncharacterized protein</fullName>
    </submittedName>
</protein>
<organism evidence="2 3">
    <name type="scientific">Oryza rufipogon</name>
    <name type="common">Brownbeard rice</name>
    <name type="synonym">Asian wild rice</name>
    <dbReference type="NCBI Taxonomy" id="4529"/>
    <lineage>
        <taxon>Eukaryota</taxon>
        <taxon>Viridiplantae</taxon>
        <taxon>Streptophyta</taxon>
        <taxon>Embryophyta</taxon>
        <taxon>Tracheophyta</taxon>
        <taxon>Spermatophyta</taxon>
        <taxon>Magnoliopsida</taxon>
        <taxon>Liliopsida</taxon>
        <taxon>Poales</taxon>
        <taxon>Poaceae</taxon>
        <taxon>BOP clade</taxon>
        <taxon>Oryzoideae</taxon>
        <taxon>Oryzeae</taxon>
        <taxon>Oryzinae</taxon>
        <taxon>Oryza</taxon>
    </lineage>
</organism>
<dbReference type="Gramene" id="ORUFI11G20340.1">
    <property type="protein sequence ID" value="ORUFI11G20340.1"/>
    <property type="gene ID" value="ORUFI11G20340"/>
</dbReference>
<evidence type="ECO:0000256" key="1">
    <source>
        <dbReference type="SAM" id="MobiDB-lite"/>
    </source>
</evidence>
<evidence type="ECO:0000313" key="3">
    <source>
        <dbReference type="Proteomes" id="UP000008022"/>
    </source>
</evidence>
<reference evidence="2" key="2">
    <citation type="submission" date="2015-06" db="UniProtKB">
        <authorList>
            <consortium name="EnsemblPlants"/>
        </authorList>
    </citation>
    <scope>IDENTIFICATION</scope>
</reference>
<proteinExistence type="predicted"/>